<dbReference type="AlphaFoldDB" id="A0A3A5LSF9"/>
<reference evidence="1 2" key="1">
    <citation type="submission" date="2018-09" db="EMBL/GenBank/DDBJ databases">
        <title>Draft genome sequences of Legionella taurinensis isolated from water samples.</title>
        <authorList>
            <person name="Chakeri A."/>
            <person name="Allerberger F."/>
            <person name="Kundi M."/>
            <person name="Ruppitsch W."/>
            <person name="Schmid D."/>
        </authorList>
    </citation>
    <scope>NUCLEOTIDE SEQUENCE [LARGE SCALE GENOMIC DNA]</scope>
    <source>
        <strain evidence="1 2">4570-18-6</strain>
    </source>
</reference>
<proteinExistence type="predicted"/>
<dbReference type="EMBL" id="QZWB01000023">
    <property type="protein sequence ID" value="RJT43511.1"/>
    <property type="molecule type" value="Genomic_DNA"/>
</dbReference>
<dbReference type="InterPro" id="IPR038475">
    <property type="entry name" value="RecG_C_sf"/>
</dbReference>
<protein>
    <submittedName>
        <fullName evidence="1">Uncharacterized protein</fullName>
    </submittedName>
</protein>
<gene>
    <name evidence="1" type="ORF">D6J04_14190</name>
</gene>
<comment type="caution">
    <text evidence="1">The sequence shown here is derived from an EMBL/GenBank/DDBJ whole genome shotgun (WGS) entry which is preliminary data.</text>
</comment>
<evidence type="ECO:0000313" key="2">
    <source>
        <dbReference type="Proteomes" id="UP000270757"/>
    </source>
</evidence>
<organism evidence="1 2">
    <name type="scientific">Legionella taurinensis</name>
    <dbReference type="NCBI Taxonomy" id="70611"/>
    <lineage>
        <taxon>Bacteria</taxon>
        <taxon>Pseudomonadati</taxon>
        <taxon>Pseudomonadota</taxon>
        <taxon>Gammaproteobacteria</taxon>
        <taxon>Legionellales</taxon>
        <taxon>Legionellaceae</taxon>
        <taxon>Legionella</taxon>
    </lineage>
</organism>
<dbReference type="Pfam" id="PF13749">
    <property type="entry name" value="HATPase_c_4"/>
    <property type="match status" value="1"/>
</dbReference>
<name>A0A3A5LSF9_9GAMM</name>
<dbReference type="Gene3D" id="3.30.565.60">
    <property type="match status" value="1"/>
</dbReference>
<evidence type="ECO:0000313" key="1">
    <source>
        <dbReference type="EMBL" id="RJT43511.1"/>
    </source>
</evidence>
<dbReference type="Proteomes" id="UP000270757">
    <property type="component" value="Unassembled WGS sequence"/>
</dbReference>
<accession>A0A3A5LSF9</accession>
<sequence>MAQAFHARKFIERFGGGTRRILRLYAEQARPEPIFSEEGNDFQVKFFF</sequence>